<gene>
    <name evidence="2" type="ORF">LCGC14_1244220</name>
</gene>
<evidence type="ECO:0000313" key="2">
    <source>
        <dbReference type="EMBL" id="KKM89882.1"/>
    </source>
</evidence>
<organism evidence="2">
    <name type="scientific">marine sediment metagenome</name>
    <dbReference type="NCBI Taxonomy" id="412755"/>
    <lineage>
        <taxon>unclassified sequences</taxon>
        <taxon>metagenomes</taxon>
        <taxon>ecological metagenomes</taxon>
    </lineage>
</organism>
<evidence type="ECO:0000256" key="1">
    <source>
        <dbReference type="SAM" id="MobiDB-lite"/>
    </source>
</evidence>
<reference evidence="2" key="1">
    <citation type="journal article" date="2015" name="Nature">
        <title>Complex archaea that bridge the gap between prokaryotes and eukaryotes.</title>
        <authorList>
            <person name="Spang A."/>
            <person name="Saw J.H."/>
            <person name="Jorgensen S.L."/>
            <person name="Zaremba-Niedzwiedzka K."/>
            <person name="Martijn J."/>
            <person name="Lind A.E."/>
            <person name="van Eijk R."/>
            <person name="Schleper C."/>
            <person name="Guy L."/>
            <person name="Ettema T.J."/>
        </authorList>
    </citation>
    <scope>NUCLEOTIDE SEQUENCE</scope>
</reference>
<feature type="region of interest" description="Disordered" evidence="1">
    <location>
        <begin position="90"/>
        <end position="109"/>
    </location>
</feature>
<dbReference type="EMBL" id="LAZR01006752">
    <property type="protein sequence ID" value="KKM89882.1"/>
    <property type="molecule type" value="Genomic_DNA"/>
</dbReference>
<feature type="region of interest" description="Disordered" evidence="1">
    <location>
        <begin position="1"/>
        <end position="32"/>
    </location>
</feature>
<sequence>MDDLKGALEAHDDGELLTKPDEQALKDRRIANKNRKDELEKVNKSLKKSNQVKFLVDHEELTIIKNYAKISRQTQSEFIRSALWEKIRSLKEKQKPNERTKEDAKEEKEEEKLRLEELQKIRRILKKRE</sequence>
<accession>A0A0F9P910</accession>
<proteinExistence type="predicted"/>
<dbReference type="AlphaFoldDB" id="A0A0F9P910"/>
<comment type="caution">
    <text evidence="2">The sequence shown here is derived from an EMBL/GenBank/DDBJ whole genome shotgun (WGS) entry which is preliminary data.</text>
</comment>
<protein>
    <submittedName>
        <fullName evidence="2">Uncharacterized protein</fullName>
    </submittedName>
</protein>
<name>A0A0F9P910_9ZZZZ</name>